<dbReference type="EMBL" id="PZKF01000013">
    <property type="protein sequence ID" value="PTE17845.1"/>
    <property type="molecule type" value="Genomic_DNA"/>
</dbReference>
<proteinExistence type="predicted"/>
<name>A0A2T4JIX7_9RHOB</name>
<gene>
    <name evidence="1" type="ORF">C5F46_07365</name>
</gene>
<dbReference type="RefSeq" id="WP_107324714.1">
    <property type="nucleotide sequence ID" value="NZ_NHSP01000069.1"/>
</dbReference>
<dbReference type="PANTHER" id="PTHR47623">
    <property type="entry name" value="OS09G0287300 PROTEIN"/>
    <property type="match status" value="1"/>
</dbReference>
<evidence type="ECO:0000313" key="1">
    <source>
        <dbReference type="EMBL" id="PTE17845.1"/>
    </source>
</evidence>
<dbReference type="CDD" id="cd07067">
    <property type="entry name" value="HP_PGM_like"/>
    <property type="match status" value="1"/>
</dbReference>
<dbReference type="AlphaFoldDB" id="A0A2T4JIX7"/>
<dbReference type="PANTHER" id="PTHR47623:SF1">
    <property type="entry name" value="OS09G0287300 PROTEIN"/>
    <property type="match status" value="1"/>
</dbReference>
<dbReference type="InterPro" id="IPR029033">
    <property type="entry name" value="His_PPase_superfam"/>
</dbReference>
<dbReference type="SUPFAM" id="SSF53254">
    <property type="entry name" value="Phosphoglycerate mutase-like"/>
    <property type="match status" value="1"/>
</dbReference>
<protein>
    <submittedName>
        <fullName evidence="1">Phosphoglycerate mutase</fullName>
    </submittedName>
</protein>
<dbReference type="Pfam" id="PF00300">
    <property type="entry name" value="His_Phos_1"/>
    <property type="match status" value="1"/>
</dbReference>
<organism evidence="1 2">
    <name type="scientific">Phaeovulum veldkampii DSM 11550</name>
    <dbReference type="NCBI Taxonomy" id="1185920"/>
    <lineage>
        <taxon>Bacteria</taxon>
        <taxon>Pseudomonadati</taxon>
        <taxon>Pseudomonadota</taxon>
        <taxon>Alphaproteobacteria</taxon>
        <taxon>Rhodobacterales</taxon>
        <taxon>Paracoccaceae</taxon>
        <taxon>Phaeovulum</taxon>
    </lineage>
</organism>
<reference evidence="1 2" key="1">
    <citation type="submission" date="2018-03" db="EMBL/GenBank/DDBJ databases">
        <title>Rhodobacter veldkampii.</title>
        <authorList>
            <person name="Meyer T.E."/>
            <person name="Miller S."/>
            <person name="Lodha T."/>
            <person name="Gandham S."/>
            <person name="Chintalapati S."/>
            <person name="Chintalapati V.R."/>
        </authorList>
    </citation>
    <scope>NUCLEOTIDE SEQUENCE [LARGE SCALE GENOMIC DNA]</scope>
    <source>
        <strain evidence="1 2">DSM 11550</strain>
    </source>
</reference>
<accession>A0A2T4JIX7</accession>
<keyword evidence="2" id="KW-1185">Reference proteome</keyword>
<sequence>MIPMGHRRLILTRHAKSAWDDPLLADHDRPLNDRGRRAARELGDWLASRGYEPEEVLCSDALRTRETWDGVAAAVLEVRPVVRIEPRLYQAGPDVLMAALKAATAPTVMMLAHNPGIAEFARMLPARAPVTPDFTRYPTCATLVVDFQIERWADLAPGEGSVMDFFTPASRGRG</sequence>
<dbReference type="OrthoDB" id="9810154at2"/>
<dbReference type="Proteomes" id="UP000241899">
    <property type="component" value="Unassembled WGS sequence"/>
</dbReference>
<dbReference type="Gene3D" id="3.40.50.1240">
    <property type="entry name" value="Phosphoglycerate mutase-like"/>
    <property type="match status" value="1"/>
</dbReference>
<comment type="caution">
    <text evidence="1">The sequence shown here is derived from an EMBL/GenBank/DDBJ whole genome shotgun (WGS) entry which is preliminary data.</text>
</comment>
<evidence type="ECO:0000313" key="2">
    <source>
        <dbReference type="Proteomes" id="UP000241899"/>
    </source>
</evidence>
<dbReference type="InterPro" id="IPR013078">
    <property type="entry name" value="His_Pase_superF_clade-1"/>
</dbReference>
<dbReference type="SMART" id="SM00855">
    <property type="entry name" value="PGAM"/>
    <property type="match status" value="1"/>
</dbReference>